<dbReference type="EMBL" id="AZFW01000032">
    <property type="protein sequence ID" value="KRM28498.1"/>
    <property type="molecule type" value="Genomic_DNA"/>
</dbReference>
<dbReference type="InterPro" id="IPR036412">
    <property type="entry name" value="HAD-like_sf"/>
</dbReference>
<dbReference type="SFLD" id="SFLDG01135">
    <property type="entry name" value="C1.5.6:_HAD__Beta-PGM__Phospha"/>
    <property type="match status" value="1"/>
</dbReference>
<dbReference type="PANTHER" id="PTHR18901">
    <property type="entry name" value="2-DEOXYGLUCOSE-6-PHOSPHATE PHOSPHATASE 2"/>
    <property type="match status" value="1"/>
</dbReference>
<dbReference type="GO" id="GO:0016787">
    <property type="term" value="F:hydrolase activity"/>
    <property type="evidence" value="ECO:0007669"/>
    <property type="project" value="UniProtKB-KW"/>
</dbReference>
<dbReference type="PATRIC" id="fig|1122147.4.peg.2032"/>
<dbReference type="Gene3D" id="3.40.50.1000">
    <property type="entry name" value="HAD superfamily/HAD-like"/>
    <property type="match status" value="1"/>
</dbReference>
<dbReference type="eggNOG" id="COG0637">
    <property type="taxonomic scope" value="Bacteria"/>
</dbReference>
<dbReference type="CDD" id="cd07505">
    <property type="entry name" value="HAD_BPGM-like"/>
    <property type="match status" value="1"/>
</dbReference>
<dbReference type="SUPFAM" id="SSF56784">
    <property type="entry name" value="HAD-like"/>
    <property type="match status" value="1"/>
</dbReference>
<dbReference type="SFLD" id="SFLDG01129">
    <property type="entry name" value="C1.5:_HAD__Beta-PGM__Phosphata"/>
    <property type="match status" value="1"/>
</dbReference>
<dbReference type="Gene3D" id="1.10.150.240">
    <property type="entry name" value="Putative phosphatase, domain 2"/>
    <property type="match status" value="1"/>
</dbReference>
<dbReference type="SFLD" id="SFLDS00003">
    <property type="entry name" value="Haloacid_Dehalogenase"/>
    <property type="match status" value="1"/>
</dbReference>
<dbReference type="PRINTS" id="PR00413">
    <property type="entry name" value="HADHALOGNASE"/>
</dbReference>
<gene>
    <name evidence="1" type="ORF">FC91_GL001963</name>
</gene>
<dbReference type="InterPro" id="IPR023198">
    <property type="entry name" value="PGP-like_dom2"/>
</dbReference>
<dbReference type="Pfam" id="PF00702">
    <property type="entry name" value="Hydrolase"/>
    <property type="match status" value="1"/>
</dbReference>
<name>A0A0R1XEP3_9LACO</name>
<dbReference type="OrthoDB" id="9797743at2"/>
<evidence type="ECO:0000313" key="2">
    <source>
        <dbReference type="Proteomes" id="UP000050949"/>
    </source>
</evidence>
<sequence>MTFDGVIFDMDGVLVDSERMYLRANMVAGRQQGLTLTAEDYAPLAGASNATANAFFQKYFPGEKAQEFLNDTYALVDQYVAAGELAIKPGVKPLLRILHEVNIPMAVGSSNYGRTVHEFLAKVGIEDEFAHIITSDDVHAGKPAPDIFLAAAQALAIPPARALVVEDSANGIQAALTAKMTPVLVPDLRTAEEILMDIPQPVLVAPTLTHVANLFK</sequence>
<dbReference type="PANTHER" id="PTHR18901:SF38">
    <property type="entry name" value="PSEUDOURIDINE-5'-PHOSPHATASE"/>
    <property type="match status" value="1"/>
</dbReference>
<dbReference type="NCBIfam" id="TIGR01509">
    <property type="entry name" value="HAD-SF-IA-v3"/>
    <property type="match status" value="1"/>
</dbReference>
<dbReference type="InterPro" id="IPR023214">
    <property type="entry name" value="HAD_sf"/>
</dbReference>
<organism evidence="1 2">
    <name type="scientific">Schleiferilactobacillus harbinensis DSM 16991</name>
    <dbReference type="NCBI Taxonomy" id="1122147"/>
    <lineage>
        <taxon>Bacteria</taxon>
        <taxon>Bacillati</taxon>
        <taxon>Bacillota</taxon>
        <taxon>Bacilli</taxon>
        <taxon>Lactobacillales</taxon>
        <taxon>Lactobacillaceae</taxon>
        <taxon>Schleiferilactobacillus</taxon>
    </lineage>
</organism>
<evidence type="ECO:0000313" key="1">
    <source>
        <dbReference type="EMBL" id="KRM28498.1"/>
    </source>
</evidence>
<proteinExistence type="predicted"/>
<accession>A0A0R1XEP3</accession>
<dbReference type="AlphaFoldDB" id="A0A0R1XEP3"/>
<dbReference type="InterPro" id="IPR006439">
    <property type="entry name" value="HAD-SF_hydro_IA"/>
</dbReference>
<dbReference type="Proteomes" id="UP000050949">
    <property type="component" value="Unassembled WGS sequence"/>
</dbReference>
<protein>
    <submittedName>
        <fullName evidence="1">HAD superfamily hydrolase</fullName>
    </submittedName>
</protein>
<dbReference type="RefSeq" id="WP_051225036.1">
    <property type="nucleotide sequence ID" value="NZ_AUEH01000001.1"/>
</dbReference>
<keyword evidence="1" id="KW-0378">Hydrolase</keyword>
<reference evidence="1 2" key="1">
    <citation type="journal article" date="2015" name="Genome Announc.">
        <title>Expanding the biotechnology potential of lactobacilli through comparative genomics of 213 strains and associated genera.</title>
        <authorList>
            <person name="Sun Z."/>
            <person name="Harris H.M."/>
            <person name="McCann A."/>
            <person name="Guo C."/>
            <person name="Argimon S."/>
            <person name="Zhang W."/>
            <person name="Yang X."/>
            <person name="Jeffery I.B."/>
            <person name="Cooney J.C."/>
            <person name="Kagawa T.F."/>
            <person name="Liu W."/>
            <person name="Song Y."/>
            <person name="Salvetti E."/>
            <person name="Wrobel A."/>
            <person name="Rasinkangas P."/>
            <person name="Parkhill J."/>
            <person name="Rea M.C."/>
            <person name="O'Sullivan O."/>
            <person name="Ritari J."/>
            <person name="Douillard F.P."/>
            <person name="Paul Ross R."/>
            <person name="Yang R."/>
            <person name="Briner A.E."/>
            <person name="Felis G.E."/>
            <person name="de Vos W.M."/>
            <person name="Barrangou R."/>
            <person name="Klaenhammer T.R."/>
            <person name="Caufield P.W."/>
            <person name="Cui Y."/>
            <person name="Zhang H."/>
            <person name="O'Toole P.W."/>
        </authorList>
    </citation>
    <scope>NUCLEOTIDE SEQUENCE [LARGE SCALE GENOMIC DNA]</scope>
    <source>
        <strain evidence="1 2">DSM 16991</strain>
    </source>
</reference>
<comment type="caution">
    <text evidence="1">The sequence shown here is derived from an EMBL/GenBank/DDBJ whole genome shotgun (WGS) entry which is preliminary data.</text>
</comment>